<evidence type="ECO:0000313" key="3">
    <source>
        <dbReference type="Proteomes" id="UP000299102"/>
    </source>
</evidence>
<name>A0A4C1WHA6_EUMVA</name>
<dbReference type="AlphaFoldDB" id="A0A4C1WHA6"/>
<protein>
    <submittedName>
        <fullName evidence="2">Uncharacterized protein</fullName>
    </submittedName>
</protein>
<proteinExistence type="predicted"/>
<feature type="compositionally biased region" description="Basic and acidic residues" evidence="1">
    <location>
        <begin position="53"/>
        <end position="69"/>
    </location>
</feature>
<dbReference type="Proteomes" id="UP000299102">
    <property type="component" value="Unassembled WGS sequence"/>
</dbReference>
<sequence length="93" mass="10579">MFNIFDRSIENFSVLKQQRCGAVVGNDLSFGGSRRGQLATTREGDVMMETRERERQKTGGLLVRHDKAESQGPLRRYPTQYSATSPCLSSFYR</sequence>
<comment type="caution">
    <text evidence="2">The sequence shown here is derived from an EMBL/GenBank/DDBJ whole genome shotgun (WGS) entry which is preliminary data.</text>
</comment>
<organism evidence="2 3">
    <name type="scientific">Eumeta variegata</name>
    <name type="common">Bagworm moth</name>
    <name type="synonym">Eumeta japonica</name>
    <dbReference type="NCBI Taxonomy" id="151549"/>
    <lineage>
        <taxon>Eukaryota</taxon>
        <taxon>Metazoa</taxon>
        <taxon>Ecdysozoa</taxon>
        <taxon>Arthropoda</taxon>
        <taxon>Hexapoda</taxon>
        <taxon>Insecta</taxon>
        <taxon>Pterygota</taxon>
        <taxon>Neoptera</taxon>
        <taxon>Endopterygota</taxon>
        <taxon>Lepidoptera</taxon>
        <taxon>Glossata</taxon>
        <taxon>Ditrysia</taxon>
        <taxon>Tineoidea</taxon>
        <taxon>Psychidae</taxon>
        <taxon>Oiketicinae</taxon>
        <taxon>Eumeta</taxon>
    </lineage>
</organism>
<reference evidence="2 3" key="1">
    <citation type="journal article" date="2019" name="Commun. Biol.">
        <title>The bagworm genome reveals a unique fibroin gene that provides high tensile strength.</title>
        <authorList>
            <person name="Kono N."/>
            <person name="Nakamura H."/>
            <person name="Ohtoshi R."/>
            <person name="Tomita M."/>
            <person name="Numata K."/>
            <person name="Arakawa K."/>
        </authorList>
    </citation>
    <scope>NUCLEOTIDE SEQUENCE [LARGE SCALE GENOMIC DNA]</scope>
</reference>
<gene>
    <name evidence="2" type="ORF">EVAR_29525_1</name>
</gene>
<dbReference type="EMBL" id="BGZK01000554">
    <property type="protein sequence ID" value="GBP49912.1"/>
    <property type="molecule type" value="Genomic_DNA"/>
</dbReference>
<accession>A0A4C1WHA6</accession>
<evidence type="ECO:0000313" key="2">
    <source>
        <dbReference type="EMBL" id="GBP49912.1"/>
    </source>
</evidence>
<keyword evidence="3" id="KW-1185">Reference proteome</keyword>
<evidence type="ECO:0000256" key="1">
    <source>
        <dbReference type="SAM" id="MobiDB-lite"/>
    </source>
</evidence>
<feature type="region of interest" description="Disordered" evidence="1">
    <location>
        <begin position="53"/>
        <end position="82"/>
    </location>
</feature>